<keyword evidence="2" id="KW-1185">Reference proteome</keyword>
<gene>
    <name evidence="3" type="primary">LOC116940856</name>
</gene>
<dbReference type="RefSeq" id="XP_032807025.1">
    <property type="nucleotide sequence ID" value="XM_032951134.1"/>
</dbReference>
<dbReference type="KEGG" id="pmrn:116940856"/>
<evidence type="ECO:0000256" key="1">
    <source>
        <dbReference type="SAM" id="MobiDB-lite"/>
    </source>
</evidence>
<dbReference type="CTD" id="116940856"/>
<feature type="region of interest" description="Disordered" evidence="1">
    <location>
        <begin position="295"/>
        <end position="318"/>
    </location>
</feature>
<name>A0AAJ7SWU3_PETMA</name>
<accession>A0AAJ7SWU3</accession>
<dbReference type="GeneID" id="116940856"/>
<dbReference type="Proteomes" id="UP001318040">
    <property type="component" value="Chromosome 10"/>
</dbReference>
<evidence type="ECO:0000313" key="3">
    <source>
        <dbReference type="RefSeq" id="XP_032807025.1"/>
    </source>
</evidence>
<protein>
    <submittedName>
        <fullName evidence="3">Uncharacterized protein LOC116940856 isoform X1</fullName>
    </submittedName>
</protein>
<organism evidence="2 3">
    <name type="scientific">Petromyzon marinus</name>
    <name type="common">Sea lamprey</name>
    <dbReference type="NCBI Taxonomy" id="7757"/>
    <lineage>
        <taxon>Eukaryota</taxon>
        <taxon>Metazoa</taxon>
        <taxon>Chordata</taxon>
        <taxon>Craniata</taxon>
        <taxon>Vertebrata</taxon>
        <taxon>Cyclostomata</taxon>
        <taxon>Hyperoartia</taxon>
        <taxon>Petromyzontiformes</taxon>
        <taxon>Petromyzontidae</taxon>
        <taxon>Petromyzon</taxon>
    </lineage>
</organism>
<feature type="compositionally biased region" description="Basic and acidic residues" evidence="1">
    <location>
        <begin position="299"/>
        <end position="310"/>
    </location>
</feature>
<sequence length="318" mass="35882">MCANITREVESVRLERPRKSSGCDMPSFGFATRGTFSAALNLLATRAALKRPPAPPPGQRGPWDIKPLDFSPRLYRPQGVHHKRQAPKQERSSGLGRNHAGDGGVPRKGARSLGDFLAVKGPQFVPPKPWQSERPQRPPFARTFPPICPLQERVVVATHGTIPKDKYKNPRPHDFRQYPDIKELGLPEFVSSGNINQQRPDASTHPAAHHLLDQGVRAGTVRATRALVPSRGEDARSRWDATITRPSPPWEGHLMLPTEPWPPRPASYTRFRRRRSAHSALLERVHDKFSQIWQQERCPAGREKRERDQPSTKTMNVK</sequence>
<dbReference type="AlphaFoldDB" id="A0AAJ7SWU3"/>
<reference evidence="3" key="1">
    <citation type="submission" date="2025-08" db="UniProtKB">
        <authorList>
            <consortium name="RefSeq"/>
        </authorList>
    </citation>
    <scope>IDENTIFICATION</scope>
    <source>
        <tissue evidence="3">Sperm</tissue>
    </source>
</reference>
<feature type="region of interest" description="Disordered" evidence="1">
    <location>
        <begin position="49"/>
        <end position="110"/>
    </location>
</feature>
<proteinExistence type="predicted"/>
<evidence type="ECO:0000313" key="2">
    <source>
        <dbReference type="Proteomes" id="UP001318040"/>
    </source>
</evidence>